<reference evidence="1" key="1">
    <citation type="submission" date="2020-04" db="EMBL/GenBank/DDBJ databases">
        <title>Deep metagenomics examines the oral microbiome during advanced dental caries in children, revealing novel taxa and co-occurrences with host molecules.</title>
        <authorList>
            <person name="Baker J.L."/>
            <person name="Morton J.T."/>
            <person name="Dinis M."/>
            <person name="Alvarez R."/>
            <person name="Tran N.C."/>
            <person name="Knight R."/>
            <person name="Edlund A."/>
        </authorList>
    </citation>
    <scope>NUCLEOTIDE SEQUENCE</scope>
    <source>
        <strain evidence="1">JCVI_32_bin.14</strain>
    </source>
</reference>
<sequence length="152" mass="17919">MMGEVQKRGLLYELKGGYRIDMTEEEYREKREELGQIAARLHVNLDVLDLLEKDYRMRLIVLSLASYFGFEKITGGKLLKAACLEPKEGVNDIKAFFHKAGWMPYYLEYVFNDSVKTDFHDIAEFFFDDVELYMDMSEFLSYLRLPMAVRLI</sequence>
<comment type="caution">
    <text evidence="1">The sequence shown here is derived from an EMBL/GenBank/DDBJ whole genome shotgun (WGS) entry which is preliminary data.</text>
</comment>
<accession>A0A930FP70</accession>
<evidence type="ECO:0000313" key="1">
    <source>
        <dbReference type="EMBL" id="MBF1129419.1"/>
    </source>
</evidence>
<protein>
    <submittedName>
        <fullName evidence="1">Uncharacterized protein</fullName>
    </submittedName>
</protein>
<name>A0A930FP70_9FIRM</name>
<proteinExistence type="predicted"/>
<dbReference type="EMBL" id="JABZMK010000023">
    <property type="protein sequence ID" value="MBF1129419.1"/>
    <property type="molecule type" value="Genomic_DNA"/>
</dbReference>
<dbReference type="AlphaFoldDB" id="A0A930FP70"/>
<gene>
    <name evidence="1" type="ORF">HXL70_05160</name>
</gene>
<organism evidence="1 2">
    <name type="scientific">Dialister invisus</name>
    <dbReference type="NCBI Taxonomy" id="218538"/>
    <lineage>
        <taxon>Bacteria</taxon>
        <taxon>Bacillati</taxon>
        <taxon>Bacillota</taxon>
        <taxon>Negativicutes</taxon>
        <taxon>Veillonellales</taxon>
        <taxon>Veillonellaceae</taxon>
        <taxon>Dialister</taxon>
    </lineage>
</organism>
<dbReference type="Proteomes" id="UP000757890">
    <property type="component" value="Unassembled WGS sequence"/>
</dbReference>
<evidence type="ECO:0000313" key="2">
    <source>
        <dbReference type="Proteomes" id="UP000757890"/>
    </source>
</evidence>